<name>A0ABN3VQJ7_9ACTN</name>
<organism evidence="1 2">
    <name type="scientific">Streptosporangium fragile</name>
    <dbReference type="NCBI Taxonomy" id="46186"/>
    <lineage>
        <taxon>Bacteria</taxon>
        <taxon>Bacillati</taxon>
        <taxon>Actinomycetota</taxon>
        <taxon>Actinomycetes</taxon>
        <taxon>Streptosporangiales</taxon>
        <taxon>Streptosporangiaceae</taxon>
        <taxon>Streptosporangium</taxon>
    </lineage>
</organism>
<gene>
    <name evidence="1" type="ORF">GCM10010517_03120</name>
</gene>
<sequence length="179" mass="19600">MSDATAGEYEWLYQEFTDGAGDTWLCISFVQGILPREVLRRIDVVPGTVGDFGVEAYTADGGTVLIDYGWGTSVDAAPGLLSSGTTMATVFATIKRDNFSLLIEGDLITKFDLYGYSYRHGDIPEHLLADLQELGLDRDDLTENPIPRALAFASSATGVRFWRRHFAQDALTGASDHLQ</sequence>
<evidence type="ECO:0000313" key="1">
    <source>
        <dbReference type="EMBL" id="GAA2846434.1"/>
    </source>
</evidence>
<evidence type="ECO:0000313" key="2">
    <source>
        <dbReference type="Proteomes" id="UP001500831"/>
    </source>
</evidence>
<accession>A0ABN3VQJ7</accession>
<dbReference type="EMBL" id="BAAAVI010000001">
    <property type="protein sequence ID" value="GAA2846434.1"/>
    <property type="molecule type" value="Genomic_DNA"/>
</dbReference>
<comment type="caution">
    <text evidence="1">The sequence shown here is derived from an EMBL/GenBank/DDBJ whole genome shotgun (WGS) entry which is preliminary data.</text>
</comment>
<dbReference type="InterPro" id="IPR045592">
    <property type="entry name" value="DUF6461"/>
</dbReference>
<protein>
    <submittedName>
        <fullName evidence="1">Uncharacterized protein</fullName>
    </submittedName>
</protein>
<reference evidence="1 2" key="1">
    <citation type="journal article" date="2019" name="Int. J. Syst. Evol. Microbiol.">
        <title>The Global Catalogue of Microorganisms (GCM) 10K type strain sequencing project: providing services to taxonomists for standard genome sequencing and annotation.</title>
        <authorList>
            <consortium name="The Broad Institute Genomics Platform"/>
            <consortium name="The Broad Institute Genome Sequencing Center for Infectious Disease"/>
            <person name="Wu L."/>
            <person name="Ma J."/>
        </authorList>
    </citation>
    <scope>NUCLEOTIDE SEQUENCE [LARGE SCALE GENOMIC DNA]</scope>
    <source>
        <strain evidence="1 2">JCM 6242</strain>
    </source>
</reference>
<proteinExistence type="predicted"/>
<dbReference type="RefSeq" id="WP_344966952.1">
    <property type="nucleotide sequence ID" value="NZ_BAAAVI010000001.1"/>
</dbReference>
<keyword evidence="2" id="KW-1185">Reference proteome</keyword>
<dbReference type="Pfam" id="PF20062">
    <property type="entry name" value="DUF6461"/>
    <property type="match status" value="1"/>
</dbReference>
<dbReference type="Proteomes" id="UP001500831">
    <property type="component" value="Unassembled WGS sequence"/>
</dbReference>